<dbReference type="EMBL" id="JAHRHJ020000008">
    <property type="protein sequence ID" value="KAH9303879.1"/>
    <property type="molecule type" value="Genomic_DNA"/>
</dbReference>
<evidence type="ECO:0000313" key="1">
    <source>
        <dbReference type="EMBL" id="KAH9303879.1"/>
    </source>
</evidence>
<keyword evidence="2" id="KW-1185">Reference proteome</keyword>
<proteinExistence type="predicted"/>
<sequence length="73" mass="7812">GVLNWCWRGDAVLTGGVDGGSDLEQSPGREARKFEIQNSKNINDTLVGAVGRSLPSSPPLDYGLVDVDRGRLE</sequence>
<organism evidence="1 2">
    <name type="scientific">Taxus chinensis</name>
    <name type="common">Chinese yew</name>
    <name type="synonym">Taxus wallichiana var. chinensis</name>
    <dbReference type="NCBI Taxonomy" id="29808"/>
    <lineage>
        <taxon>Eukaryota</taxon>
        <taxon>Viridiplantae</taxon>
        <taxon>Streptophyta</taxon>
        <taxon>Embryophyta</taxon>
        <taxon>Tracheophyta</taxon>
        <taxon>Spermatophyta</taxon>
        <taxon>Pinopsida</taxon>
        <taxon>Pinidae</taxon>
        <taxon>Conifers II</taxon>
        <taxon>Cupressales</taxon>
        <taxon>Taxaceae</taxon>
        <taxon>Taxus</taxon>
    </lineage>
</organism>
<dbReference type="Proteomes" id="UP000824469">
    <property type="component" value="Unassembled WGS sequence"/>
</dbReference>
<accession>A0AA38FF39</accession>
<name>A0AA38FF39_TAXCH</name>
<reference evidence="1 2" key="1">
    <citation type="journal article" date="2021" name="Nat. Plants">
        <title>The Taxus genome provides insights into paclitaxel biosynthesis.</title>
        <authorList>
            <person name="Xiong X."/>
            <person name="Gou J."/>
            <person name="Liao Q."/>
            <person name="Li Y."/>
            <person name="Zhou Q."/>
            <person name="Bi G."/>
            <person name="Li C."/>
            <person name="Du R."/>
            <person name="Wang X."/>
            <person name="Sun T."/>
            <person name="Guo L."/>
            <person name="Liang H."/>
            <person name="Lu P."/>
            <person name="Wu Y."/>
            <person name="Zhang Z."/>
            <person name="Ro D.K."/>
            <person name="Shang Y."/>
            <person name="Huang S."/>
            <person name="Yan J."/>
        </authorList>
    </citation>
    <scope>NUCLEOTIDE SEQUENCE [LARGE SCALE GENOMIC DNA]</scope>
    <source>
        <strain evidence="1">Ta-2019</strain>
    </source>
</reference>
<feature type="non-terminal residue" evidence="1">
    <location>
        <position position="1"/>
    </location>
</feature>
<dbReference type="AlphaFoldDB" id="A0AA38FF39"/>
<evidence type="ECO:0000313" key="2">
    <source>
        <dbReference type="Proteomes" id="UP000824469"/>
    </source>
</evidence>
<protein>
    <submittedName>
        <fullName evidence="1">Uncharacterized protein</fullName>
    </submittedName>
</protein>
<gene>
    <name evidence="1" type="ORF">KI387_008283</name>
</gene>
<comment type="caution">
    <text evidence="1">The sequence shown here is derived from an EMBL/GenBank/DDBJ whole genome shotgun (WGS) entry which is preliminary data.</text>
</comment>
<feature type="non-terminal residue" evidence="1">
    <location>
        <position position="73"/>
    </location>
</feature>